<accession>X1NI20</accession>
<protein>
    <submittedName>
        <fullName evidence="2">Uncharacterized protein</fullName>
    </submittedName>
</protein>
<keyword evidence="1" id="KW-1133">Transmembrane helix</keyword>
<feature type="non-terminal residue" evidence="2">
    <location>
        <position position="1"/>
    </location>
</feature>
<proteinExistence type="predicted"/>
<sequence length="84" mass="9525">SEPKRGWQLGGLAKRIVTLLNYIALIAFAFLMCYSGISYMLMLKSHNVERLFGLLYFPFWIIILISVVFGGVILLIYGIIAYSC</sequence>
<reference evidence="2" key="1">
    <citation type="journal article" date="2014" name="Front. Microbiol.">
        <title>High frequency of phylogenetically diverse reductive dehalogenase-homologous genes in deep subseafloor sedimentary metagenomes.</title>
        <authorList>
            <person name="Kawai M."/>
            <person name="Futagami T."/>
            <person name="Toyoda A."/>
            <person name="Takaki Y."/>
            <person name="Nishi S."/>
            <person name="Hori S."/>
            <person name="Arai W."/>
            <person name="Tsubouchi T."/>
            <person name="Morono Y."/>
            <person name="Uchiyama I."/>
            <person name="Ito T."/>
            <person name="Fujiyama A."/>
            <person name="Inagaki F."/>
            <person name="Takami H."/>
        </authorList>
    </citation>
    <scope>NUCLEOTIDE SEQUENCE</scope>
    <source>
        <strain evidence="2">Expedition CK06-06</strain>
    </source>
</reference>
<feature type="transmembrane region" description="Helical" evidence="1">
    <location>
        <begin position="54"/>
        <end position="80"/>
    </location>
</feature>
<keyword evidence="1" id="KW-0472">Membrane</keyword>
<comment type="caution">
    <text evidence="2">The sequence shown here is derived from an EMBL/GenBank/DDBJ whole genome shotgun (WGS) entry which is preliminary data.</text>
</comment>
<keyword evidence="1" id="KW-0812">Transmembrane</keyword>
<feature type="non-terminal residue" evidence="2">
    <location>
        <position position="84"/>
    </location>
</feature>
<dbReference type="AlphaFoldDB" id="X1NI20"/>
<evidence type="ECO:0000313" key="2">
    <source>
        <dbReference type="EMBL" id="GAI29851.1"/>
    </source>
</evidence>
<name>X1NI20_9ZZZZ</name>
<feature type="transmembrane region" description="Helical" evidence="1">
    <location>
        <begin position="20"/>
        <end position="42"/>
    </location>
</feature>
<evidence type="ECO:0000256" key="1">
    <source>
        <dbReference type="SAM" id="Phobius"/>
    </source>
</evidence>
<organism evidence="2">
    <name type="scientific">marine sediment metagenome</name>
    <dbReference type="NCBI Taxonomy" id="412755"/>
    <lineage>
        <taxon>unclassified sequences</taxon>
        <taxon>metagenomes</taxon>
        <taxon>ecological metagenomes</taxon>
    </lineage>
</organism>
<gene>
    <name evidence="2" type="ORF">S06H3_24975</name>
</gene>
<dbReference type="EMBL" id="BARV01014156">
    <property type="protein sequence ID" value="GAI29851.1"/>
    <property type="molecule type" value="Genomic_DNA"/>
</dbReference>